<dbReference type="AlphaFoldDB" id="A0A397BRT1"/>
<feature type="non-terminal residue" evidence="4">
    <location>
        <position position="1"/>
    </location>
</feature>
<dbReference type="Proteomes" id="UP000266239">
    <property type="component" value="Unassembled WGS sequence"/>
</dbReference>
<feature type="transmembrane region" description="Helical" evidence="3">
    <location>
        <begin position="97"/>
        <end position="119"/>
    </location>
</feature>
<protein>
    <submittedName>
        <fullName evidence="4">Uncharacterized protein</fullName>
    </submittedName>
</protein>
<dbReference type="PANTHER" id="PTHR11206">
    <property type="entry name" value="MULTIDRUG RESISTANCE PROTEIN"/>
    <property type="match status" value="1"/>
</dbReference>
<evidence type="ECO:0000256" key="2">
    <source>
        <dbReference type="SAM" id="MobiDB-lite"/>
    </source>
</evidence>
<keyword evidence="3" id="KW-1133">Transmembrane helix</keyword>
<evidence type="ECO:0000256" key="3">
    <source>
        <dbReference type="SAM" id="Phobius"/>
    </source>
</evidence>
<evidence type="ECO:0000313" key="5">
    <source>
        <dbReference type="Proteomes" id="UP000266239"/>
    </source>
</evidence>
<dbReference type="Pfam" id="PF01554">
    <property type="entry name" value="MatE"/>
    <property type="match status" value="2"/>
</dbReference>
<dbReference type="InterPro" id="IPR002528">
    <property type="entry name" value="MATE_fam"/>
</dbReference>
<feature type="transmembrane region" description="Helical" evidence="3">
    <location>
        <begin position="165"/>
        <end position="185"/>
    </location>
</feature>
<feature type="region of interest" description="Disordered" evidence="2">
    <location>
        <begin position="1048"/>
        <end position="1084"/>
    </location>
</feature>
<dbReference type="GO" id="GO:0042910">
    <property type="term" value="F:xenobiotic transmembrane transporter activity"/>
    <property type="evidence" value="ECO:0007669"/>
    <property type="project" value="InterPro"/>
</dbReference>
<feature type="transmembrane region" description="Helical" evidence="3">
    <location>
        <begin position="206"/>
        <end position="226"/>
    </location>
</feature>
<feature type="region of interest" description="Disordered" evidence="2">
    <location>
        <begin position="1009"/>
        <end position="1035"/>
    </location>
</feature>
<name>A0A397BRT1_APHAT</name>
<dbReference type="VEuPathDB" id="FungiDB:H257_08630"/>
<feature type="transmembrane region" description="Helical" evidence="3">
    <location>
        <begin position="908"/>
        <end position="930"/>
    </location>
</feature>
<evidence type="ECO:0000256" key="1">
    <source>
        <dbReference type="ARBA" id="ARBA00010199"/>
    </source>
</evidence>
<feature type="transmembrane region" description="Helical" evidence="3">
    <location>
        <begin position="290"/>
        <end position="312"/>
    </location>
</feature>
<proteinExistence type="inferred from homology"/>
<dbReference type="GO" id="GO:0016020">
    <property type="term" value="C:membrane"/>
    <property type="evidence" value="ECO:0007669"/>
    <property type="project" value="InterPro"/>
</dbReference>
<feature type="compositionally biased region" description="Polar residues" evidence="2">
    <location>
        <begin position="1023"/>
        <end position="1035"/>
    </location>
</feature>
<feature type="region of interest" description="Disordered" evidence="2">
    <location>
        <begin position="953"/>
        <end position="978"/>
    </location>
</feature>
<evidence type="ECO:0000313" key="4">
    <source>
        <dbReference type="EMBL" id="RHY24859.1"/>
    </source>
</evidence>
<feature type="compositionally biased region" description="Polar residues" evidence="2">
    <location>
        <begin position="1122"/>
        <end position="1135"/>
    </location>
</feature>
<reference evidence="4 5" key="1">
    <citation type="submission" date="2018-08" db="EMBL/GenBank/DDBJ databases">
        <title>Aphanomyces genome sequencing and annotation.</title>
        <authorList>
            <person name="Minardi D."/>
            <person name="Oidtmann B."/>
            <person name="Van Der Giezen M."/>
            <person name="Studholme D.J."/>
        </authorList>
    </citation>
    <scope>NUCLEOTIDE SEQUENCE [LARGE SCALE GENOMIC DNA]</scope>
    <source>
        <strain evidence="4 5">Yx</strain>
    </source>
</reference>
<sequence>GYGLGVTVDFSLCKSSMTSRSRSNSVDVSALLVVLTPSSVTKQQQADLEKVHLNADAHPDLRQETVALLQLASMFLPSLILNYHAEYFLLALHQDPVVAALAGTYSRVSVWCLPGFFLYELLKKVLQAQNIVHPMAYIAIVSNVVYGLLGYYMCYYTELSFLGAAYARTISNTLLPVFALIYLTWNPVYKVWWPVDHSVSSQWKAALAHVPEFFTLGIPGMLMMLMEWWAFEVCAVMAGGVEDPVLAISVQSVLMSLSAQAYSLFLGLSIATTVRLGNALGANEPHRAELISKVALGVALVAGAFVSLVFLVTHEYLPLIFISDPASIEATQHALAMFVVFELIDCMSCAAQSLLKGMGKQAIGTTGQIGSKNNIYCKKTPNMGTGASSSFLTDSKCELDVLLVASATGPGKEVKFYFQVNRTVPFVPYPVYEVPADPTSQLAEIETGFVGLVPSDFDIFKIGRVDTISFVNGSILERKNFSDYGVETLLEPRRAISVTAKGSYKALGWFRVTDNTTNSTNEYIAIRDAVEIKDIKAISFPSMYIHMHPLHEKLPLKLVLFCSAFDAKTTYCWRVTNTTKFDGLTYDDQSFDSACPVSISVSSPRVAANLVTFGVAWTIKVVPNYVQNGGKSVYALGLSEDAANVAPILHTTLHFCSIDDAALCHMFSPNPFALSSPDLTGAFDGGRADFTAPGLTLTKGLYVGFVHGVVAKADGSLLHVATYVTIKVDEKQVKPPPEIAPLTQIANKTYCWKVFASASARNVSAASALGGYSVDDSCPLTVKVAIPSQVVTNSSVGVQALASASPVLPSVVTVATLPDGFVVSQATLAVCRRNASCGPFSSHPSLIDINITGPTSFIPTSLVLRKAGSYNVYLVVTVDVGKGVRLDVSVMASVQVIDPIPPVTNTKLYISIVGGVVGLAVVGVLVGCCIRHRRQRKAAWECHRLQRGTMSVYKESDPTPRGHSSIPMVNPRGGITEMPRLYMDENDDLGSSNPKLDLAVSHYMYNQDTRRVDELPPPPPRRVTSQYDPRTSLSYDVQDGYDEYHRQHEYSSSHRHHHRSDQDNPSRLPRTKSARQQQDNCRDHQLVLRDEYRYDQEPTGKHLAIKGRPHNFSDDDEFRFIPTNQSHESPSSLRNNYGGYDLSFSSAEDRPYYR</sequence>
<organism evidence="4 5">
    <name type="scientific">Aphanomyces astaci</name>
    <name type="common">Crayfish plague agent</name>
    <dbReference type="NCBI Taxonomy" id="112090"/>
    <lineage>
        <taxon>Eukaryota</taxon>
        <taxon>Sar</taxon>
        <taxon>Stramenopiles</taxon>
        <taxon>Oomycota</taxon>
        <taxon>Saprolegniomycetes</taxon>
        <taxon>Saprolegniales</taxon>
        <taxon>Verrucalvaceae</taxon>
        <taxon>Aphanomyces</taxon>
    </lineage>
</organism>
<feature type="transmembrane region" description="Helical" evidence="3">
    <location>
        <begin position="131"/>
        <end position="153"/>
    </location>
</feature>
<dbReference type="GO" id="GO:0015297">
    <property type="term" value="F:antiporter activity"/>
    <property type="evidence" value="ECO:0007669"/>
    <property type="project" value="InterPro"/>
</dbReference>
<gene>
    <name evidence="4" type="ORF">DYB25_004438</name>
</gene>
<feature type="region of interest" description="Disordered" evidence="2">
    <location>
        <begin position="1098"/>
        <end position="1154"/>
    </location>
</feature>
<dbReference type="VEuPathDB" id="FungiDB:H257_08629"/>
<keyword evidence="3" id="KW-0812">Transmembrane</keyword>
<comment type="similarity">
    <text evidence="1">Belongs to the multi antimicrobial extrusion (MATE) (TC 2.A.66.1) family.</text>
</comment>
<dbReference type="EMBL" id="QUTA01003118">
    <property type="protein sequence ID" value="RHY24859.1"/>
    <property type="molecule type" value="Genomic_DNA"/>
</dbReference>
<feature type="transmembrane region" description="Helical" evidence="3">
    <location>
        <begin position="246"/>
        <end position="270"/>
    </location>
</feature>
<keyword evidence="3" id="KW-0472">Membrane</keyword>
<comment type="caution">
    <text evidence="4">The sequence shown here is derived from an EMBL/GenBank/DDBJ whole genome shotgun (WGS) entry which is preliminary data.</text>
</comment>
<accession>A0A397BRT1</accession>